<dbReference type="AlphaFoldDB" id="A0A316ZC83"/>
<organism evidence="2 3">
    <name type="scientific">Tilletiopsis washingtonensis</name>
    <dbReference type="NCBI Taxonomy" id="58919"/>
    <lineage>
        <taxon>Eukaryota</taxon>
        <taxon>Fungi</taxon>
        <taxon>Dikarya</taxon>
        <taxon>Basidiomycota</taxon>
        <taxon>Ustilaginomycotina</taxon>
        <taxon>Exobasidiomycetes</taxon>
        <taxon>Entylomatales</taxon>
        <taxon>Entylomatales incertae sedis</taxon>
        <taxon>Tilletiopsis</taxon>
    </lineage>
</organism>
<gene>
    <name evidence="2" type="ORF">FA09DRAFT_246559</name>
</gene>
<dbReference type="RefSeq" id="XP_025598927.1">
    <property type="nucleotide sequence ID" value="XM_025739667.1"/>
</dbReference>
<feature type="compositionally biased region" description="Low complexity" evidence="1">
    <location>
        <begin position="148"/>
        <end position="161"/>
    </location>
</feature>
<sequence>MPVKLRRDALRLSMRLARYLAYARPTPPLRLPLGSPTMDALRPARLHLADRLCNCGAPASGRCESRTADLKGSRAATSRRGIVLHGRSHDVCTEALAVVGMRVLCCKAVPATRTIEGPIISRARVHGVEHVSSKALAHCPSRLASVAATAATASPAEQQPQRRGHGRRQHVAQQRQTAVRVHAKRPRLAGLVRARRALRGAAELRRRIKDAGARVRRCAPPLRPSLPVLLRPAQLLRLRHRAF</sequence>
<dbReference type="EMBL" id="KZ819290">
    <property type="protein sequence ID" value="PWN98648.1"/>
    <property type="molecule type" value="Genomic_DNA"/>
</dbReference>
<keyword evidence="3" id="KW-1185">Reference proteome</keyword>
<accession>A0A316ZC83</accession>
<evidence type="ECO:0000313" key="3">
    <source>
        <dbReference type="Proteomes" id="UP000245946"/>
    </source>
</evidence>
<evidence type="ECO:0000256" key="1">
    <source>
        <dbReference type="SAM" id="MobiDB-lite"/>
    </source>
</evidence>
<feature type="region of interest" description="Disordered" evidence="1">
    <location>
        <begin position="148"/>
        <end position="183"/>
    </location>
</feature>
<proteinExistence type="predicted"/>
<evidence type="ECO:0000313" key="2">
    <source>
        <dbReference type="EMBL" id="PWN98648.1"/>
    </source>
</evidence>
<dbReference type="Proteomes" id="UP000245946">
    <property type="component" value="Unassembled WGS sequence"/>
</dbReference>
<protein>
    <submittedName>
        <fullName evidence="2">Uncharacterized protein</fullName>
    </submittedName>
</protein>
<dbReference type="GeneID" id="37267213"/>
<reference evidence="2 3" key="1">
    <citation type="journal article" date="2018" name="Mol. Biol. Evol.">
        <title>Broad Genomic Sampling Reveals a Smut Pathogenic Ancestry of the Fungal Clade Ustilaginomycotina.</title>
        <authorList>
            <person name="Kijpornyongpan T."/>
            <person name="Mondo S.J."/>
            <person name="Barry K."/>
            <person name="Sandor L."/>
            <person name="Lee J."/>
            <person name="Lipzen A."/>
            <person name="Pangilinan J."/>
            <person name="LaButti K."/>
            <person name="Hainaut M."/>
            <person name="Henrissat B."/>
            <person name="Grigoriev I.V."/>
            <person name="Spatafora J.W."/>
            <person name="Aime M.C."/>
        </authorList>
    </citation>
    <scope>NUCLEOTIDE SEQUENCE [LARGE SCALE GENOMIC DNA]</scope>
    <source>
        <strain evidence="2 3">MCA 4186</strain>
    </source>
</reference>
<name>A0A316ZC83_9BASI</name>